<evidence type="ECO:0000259" key="9">
    <source>
        <dbReference type="Pfam" id="PF07715"/>
    </source>
</evidence>
<dbReference type="PANTHER" id="PTHR30069:SF29">
    <property type="entry name" value="HEMOGLOBIN AND HEMOGLOBIN-HAPTOGLOBIN-BINDING PROTEIN 1-RELATED"/>
    <property type="match status" value="1"/>
</dbReference>
<dbReference type="RefSeq" id="WP_013549273.1">
    <property type="nucleotide sequence ID" value="NC_014934.1"/>
</dbReference>
<keyword evidence="5" id="KW-0732">Signal</keyword>
<dbReference type="Pfam" id="PF07715">
    <property type="entry name" value="Plug"/>
    <property type="match status" value="1"/>
</dbReference>
<keyword evidence="11" id="KW-1185">Reference proteome</keyword>
<dbReference type="NCBIfam" id="TIGR04057">
    <property type="entry name" value="SusC_RagA_signa"/>
    <property type="match status" value="1"/>
</dbReference>
<dbReference type="InterPro" id="IPR023997">
    <property type="entry name" value="TonB-dep_OMP_SusC/RagA_CS"/>
</dbReference>
<proteinExistence type="inferred from homology"/>
<evidence type="ECO:0000256" key="1">
    <source>
        <dbReference type="ARBA" id="ARBA00004571"/>
    </source>
</evidence>
<accession>E6XAT7</accession>
<dbReference type="eggNOG" id="COG1629">
    <property type="taxonomic scope" value="Bacteria"/>
</dbReference>
<dbReference type="NCBIfam" id="TIGR04056">
    <property type="entry name" value="OMP_RagA_SusC"/>
    <property type="match status" value="1"/>
</dbReference>
<protein>
    <submittedName>
        <fullName evidence="10">TonB-dependent receptor plug</fullName>
    </submittedName>
</protein>
<evidence type="ECO:0000256" key="2">
    <source>
        <dbReference type="ARBA" id="ARBA00022448"/>
    </source>
</evidence>
<dbReference type="SUPFAM" id="SSF56935">
    <property type="entry name" value="Porins"/>
    <property type="match status" value="1"/>
</dbReference>
<dbReference type="InterPro" id="IPR039426">
    <property type="entry name" value="TonB-dep_rcpt-like"/>
</dbReference>
<dbReference type="Pfam" id="PF13715">
    <property type="entry name" value="CarbopepD_reg_2"/>
    <property type="match status" value="1"/>
</dbReference>
<dbReference type="Proteomes" id="UP000008634">
    <property type="component" value="Chromosome"/>
</dbReference>
<keyword evidence="6 8" id="KW-0472">Membrane</keyword>
<keyword evidence="3 8" id="KW-1134">Transmembrane beta strand</keyword>
<keyword evidence="2 8" id="KW-0813">Transport</keyword>
<keyword evidence="10" id="KW-0675">Receptor</keyword>
<feature type="domain" description="TonB-dependent receptor plug" evidence="9">
    <location>
        <begin position="147"/>
        <end position="253"/>
    </location>
</feature>
<dbReference type="GO" id="GO:0044718">
    <property type="term" value="P:siderophore transmembrane transport"/>
    <property type="evidence" value="ECO:0007669"/>
    <property type="project" value="TreeGrafter"/>
</dbReference>
<dbReference type="EMBL" id="CP002453">
    <property type="protein sequence ID" value="ADV47778.1"/>
    <property type="molecule type" value="Genomic_DNA"/>
</dbReference>
<evidence type="ECO:0000313" key="10">
    <source>
        <dbReference type="EMBL" id="ADV47778.1"/>
    </source>
</evidence>
<dbReference type="Gene3D" id="2.170.130.10">
    <property type="entry name" value="TonB-dependent receptor, plug domain"/>
    <property type="match status" value="1"/>
</dbReference>
<dbReference type="HOGENOM" id="CLU_004317_1_1_10"/>
<keyword evidence="4 8" id="KW-0812">Transmembrane</keyword>
<evidence type="ECO:0000256" key="5">
    <source>
        <dbReference type="ARBA" id="ARBA00022729"/>
    </source>
</evidence>
<dbReference type="PROSITE" id="PS52016">
    <property type="entry name" value="TONB_DEPENDENT_REC_3"/>
    <property type="match status" value="1"/>
</dbReference>
<dbReference type="STRING" id="688270.Celal_0436"/>
<evidence type="ECO:0000313" key="11">
    <source>
        <dbReference type="Proteomes" id="UP000008634"/>
    </source>
</evidence>
<evidence type="ECO:0000256" key="8">
    <source>
        <dbReference type="PROSITE-ProRule" id="PRU01360"/>
    </source>
</evidence>
<evidence type="ECO:0000256" key="3">
    <source>
        <dbReference type="ARBA" id="ARBA00022452"/>
    </source>
</evidence>
<dbReference type="InterPro" id="IPR023996">
    <property type="entry name" value="TonB-dep_OMP_SusC/RagA"/>
</dbReference>
<dbReference type="InterPro" id="IPR008969">
    <property type="entry name" value="CarboxyPept-like_regulatory"/>
</dbReference>
<dbReference type="Gene3D" id="2.40.170.20">
    <property type="entry name" value="TonB-dependent receptor, beta-barrel domain"/>
    <property type="match status" value="1"/>
</dbReference>
<dbReference type="GO" id="GO:0009279">
    <property type="term" value="C:cell outer membrane"/>
    <property type="evidence" value="ECO:0007669"/>
    <property type="project" value="UniProtKB-SubCell"/>
</dbReference>
<name>E6XAT7_CELAD</name>
<reference evidence="10 11" key="1">
    <citation type="journal article" date="2010" name="Stand. Genomic Sci.">
        <title>Complete genome sequence of Cellulophaga algicola type strain (IC166).</title>
        <authorList>
            <person name="Abt B."/>
            <person name="Lu M."/>
            <person name="Misra M."/>
            <person name="Han C."/>
            <person name="Nolan M."/>
            <person name="Lucas S."/>
            <person name="Hammon N."/>
            <person name="Deshpande S."/>
            <person name="Cheng J.F."/>
            <person name="Tapia R."/>
            <person name="Goodwin L."/>
            <person name="Pitluck S."/>
            <person name="Liolios K."/>
            <person name="Pagani I."/>
            <person name="Ivanova N."/>
            <person name="Mavromatis K."/>
            <person name="Ovchinikova G."/>
            <person name="Pati A."/>
            <person name="Chen A."/>
            <person name="Palaniappan K."/>
            <person name="Land M."/>
            <person name="Hauser L."/>
            <person name="Chang Y.J."/>
            <person name="Jeffries C.D."/>
            <person name="Detter J.C."/>
            <person name="Brambilla E."/>
            <person name="Rohde M."/>
            <person name="Tindall B.J."/>
            <person name="Goker M."/>
            <person name="Woyke T."/>
            <person name="Bristow J."/>
            <person name="Eisen J.A."/>
            <person name="Markowitz V."/>
            <person name="Hugenholtz P."/>
            <person name="Kyrpides N.C."/>
            <person name="Klenk H.P."/>
            <person name="Lapidus A."/>
        </authorList>
    </citation>
    <scope>NUCLEOTIDE SEQUENCE [LARGE SCALE GENOMIC DNA]</scope>
    <source>
        <strain evidence="11">DSM 14237 / IC166 / ACAM 630</strain>
    </source>
</reference>
<sequence>MKEPKNKQNGNHASIKTKYCLLHVFLISLFLIPLSGFAEVTETTYEATNKEEQQRIITGTVSDVDGPLPGVSIVVKGTTNGTSTDFDGNYSINADGDAIVLQFSYIGYATKEITVGSQSSVNVTLEADAQSLDEVVVLGYTTRKRGELTGSVSTLNTEEIENTSNKDVAKSLAGKVSGLIVSDRGGYPGSNDDISLLIRGKSTLGNNSPLILIDGIAAGQGSFSQLSPQDIASISILKDGAAAIYGTRAANGVILVTTRRGKNGKPKINFSTSYGISSFSVAPKLMSSSQFATYENEIAERNGTGLPYSQEQINSYAAGTDPINFPNTDWADLTFAKTAPESRTSLSISGGSENVKYFVSGDLIDRDGMFASGDLNFQQKQIRSNLDITITDNFKIGIDLSGRFGETSEPGVDATNIYKQIYTNQPTLVGIYPNGLPSGVGLENGSNPYVMSSNASGFTKQIDNDLRSRFSFDWDLSKLTKGLSLNGYAGIRRMNNDQKSWYTPWTTYAFDEISNEYLPSTGFSQRGNERILRESFWKFDETLLNTTIRYANTFGDKHSLSGFLGYEQQSSNSRNFWAERRGFPTEDHPELFAGSDDGQQSSGVSSESATVSYFGSLSYDFDKKYFLDVTIRRDGSSNFGPGKRFGTFPGVAAAWALNKESFLEDVSWINALKIRASYAIMGNDRIGPFQYLTRYDYGSDTNVAQPNYYVFGLTGTSYNGYRSDSVPNEDVTWETAYMKNIGLSYTLFDNRLNGDINYFNQNREDILVTRAAAIPDAAGLTLPAENIGKVANYGWEFELSWSDQVNDNFSYNLGMNYTLAKNEVKYLAEALDTPDALKREGKPLDSYIIYPTNGIFRDQAQVDATEVKLNNTVEGEPIYLDTNGDGEISSLDRVRKFTSNVPQVQYGIFGGFKYKAVNFSFLLQGQAKAETLVFFDQSGAKPEYVFNQRWTPENRDSRYPRAFQQGDSYSGQLNNVSDPNFQGADLWLRDASFLRLKEVEIGYTLSKDVIKVGDIKLFVRGFNLLTMFSDVYKLGLDPEADGYNNFRGSTYPSLKTYTLGLNFTF</sequence>
<dbReference type="OrthoDB" id="9768177at2"/>
<dbReference type="InterPro" id="IPR012910">
    <property type="entry name" value="Plug_dom"/>
</dbReference>
<comment type="subcellular location">
    <subcellularLocation>
        <location evidence="1 8">Cell outer membrane</location>
        <topology evidence="1 8">Multi-pass membrane protein</topology>
    </subcellularLocation>
</comment>
<dbReference type="SUPFAM" id="SSF49464">
    <property type="entry name" value="Carboxypeptidase regulatory domain-like"/>
    <property type="match status" value="1"/>
</dbReference>
<gene>
    <name evidence="10" type="ordered locus">Celal_0436</name>
</gene>
<dbReference type="Gene3D" id="2.60.40.1120">
    <property type="entry name" value="Carboxypeptidase-like, regulatory domain"/>
    <property type="match status" value="1"/>
</dbReference>
<dbReference type="AlphaFoldDB" id="E6XAT7"/>
<comment type="similarity">
    <text evidence="8">Belongs to the TonB-dependent receptor family.</text>
</comment>
<organism evidence="10 11">
    <name type="scientific">Cellulophaga algicola (strain DSM 14237 / IC166 / ACAM 630)</name>
    <dbReference type="NCBI Taxonomy" id="688270"/>
    <lineage>
        <taxon>Bacteria</taxon>
        <taxon>Pseudomonadati</taxon>
        <taxon>Bacteroidota</taxon>
        <taxon>Flavobacteriia</taxon>
        <taxon>Flavobacteriales</taxon>
        <taxon>Flavobacteriaceae</taxon>
        <taxon>Cellulophaga</taxon>
    </lineage>
</organism>
<dbReference type="KEGG" id="cao:Celal_0436"/>
<evidence type="ECO:0000256" key="4">
    <source>
        <dbReference type="ARBA" id="ARBA00022692"/>
    </source>
</evidence>
<dbReference type="PANTHER" id="PTHR30069">
    <property type="entry name" value="TONB-DEPENDENT OUTER MEMBRANE RECEPTOR"/>
    <property type="match status" value="1"/>
</dbReference>
<keyword evidence="7 8" id="KW-0998">Cell outer membrane</keyword>
<dbReference type="GO" id="GO:0015344">
    <property type="term" value="F:siderophore uptake transmembrane transporter activity"/>
    <property type="evidence" value="ECO:0007669"/>
    <property type="project" value="TreeGrafter"/>
</dbReference>
<dbReference type="InterPro" id="IPR036942">
    <property type="entry name" value="Beta-barrel_TonB_sf"/>
</dbReference>
<dbReference type="InterPro" id="IPR037066">
    <property type="entry name" value="Plug_dom_sf"/>
</dbReference>
<evidence type="ECO:0000256" key="6">
    <source>
        <dbReference type="ARBA" id="ARBA00023136"/>
    </source>
</evidence>
<evidence type="ECO:0000256" key="7">
    <source>
        <dbReference type="ARBA" id="ARBA00023237"/>
    </source>
</evidence>